<keyword evidence="5" id="KW-0413">Isomerase</keyword>
<comment type="similarity">
    <text evidence="1">Belongs to the enoyl-CoA hydratase/isomerase family.</text>
</comment>
<reference evidence="5 6" key="1">
    <citation type="submission" date="2020-04" db="EMBL/GenBank/DDBJ databases">
        <title>Gordonia sp. nov. TBRC 11910.</title>
        <authorList>
            <person name="Suriyachadkun C."/>
        </authorList>
    </citation>
    <scope>NUCLEOTIDE SEQUENCE [LARGE SCALE GENOMIC DNA]</scope>
    <source>
        <strain evidence="5 6">TBRC 11910</strain>
    </source>
</reference>
<dbReference type="InterPro" id="IPR001753">
    <property type="entry name" value="Enoyl-CoA_hydra/iso"/>
</dbReference>
<comment type="catalytic activity">
    <reaction evidence="3">
        <text>a (3S)-3-hydroxyacyl-CoA = a (2E)-enoyl-CoA + H2O</text>
        <dbReference type="Rhea" id="RHEA:16105"/>
        <dbReference type="ChEBI" id="CHEBI:15377"/>
        <dbReference type="ChEBI" id="CHEBI:57318"/>
        <dbReference type="ChEBI" id="CHEBI:58856"/>
        <dbReference type="EC" id="4.2.1.17"/>
    </reaction>
</comment>
<dbReference type="Pfam" id="PF00378">
    <property type="entry name" value="ECH_1"/>
    <property type="match status" value="1"/>
</dbReference>
<protein>
    <submittedName>
        <fullName evidence="5">Enoyl-CoA hydratase/isomerase family protein</fullName>
    </submittedName>
</protein>
<keyword evidence="2" id="KW-0456">Lyase</keyword>
<evidence type="ECO:0000256" key="1">
    <source>
        <dbReference type="ARBA" id="ARBA00005254"/>
    </source>
</evidence>
<sequence>MNAQQVNIGPYDEQPCVVRSDVGSTAVLRLNRPSSMNALSARLISELDDHLADIETDSSRVVVLTGTGRAFCAGADLKELLGPGGDVDAAAMLAFERRGAAVFSRLAALPLPVIVAINGLTMAGGLELALHGDIIVADEDARIGDGHIGYGMVPGAGGGIRLARAIGRGRAKYLAFTGALLSATQCLDYGLVQEVTPAGELDTRCADLAAQLAERSPSALRLFKTAIDDGMDQPLATAHRLEHLLTAEHLLSGDVDEGLRAFREKRAPNFR</sequence>
<evidence type="ECO:0000256" key="4">
    <source>
        <dbReference type="ARBA" id="ARBA00023717"/>
    </source>
</evidence>
<dbReference type="AlphaFoldDB" id="A0A848L294"/>
<dbReference type="Gene3D" id="1.10.12.10">
    <property type="entry name" value="Lyase 2-enoyl-coa Hydratase, Chain A, domain 2"/>
    <property type="match status" value="1"/>
</dbReference>
<proteinExistence type="inferred from homology"/>
<organism evidence="5 6">
    <name type="scientific">Gordonia asplenii</name>
    <dbReference type="NCBI Taxonomy" id="2725283"/>
    <lineage>
        <taxon>Bacteria</taxon>
        <taxon>Bacillati</taxon>
        <taxon>Actinomycetota</taxon>
        <taxon>Actinomycetes</taxon>
        <taxon>Mycobacteriales</taxon>
        <taxon>Gordoniaceae</taxon>
        <taxon>Gordonia</taxon>
    </lineage>
</organism>
<evidence type="ECO:0000313" key="5">
    <source>
        <dbReference type="EMBL" id="NMO05140.1"/>
    </source>
</evidence>
<dbReference type="SUPFAM" id="SSF52096">
    <property type="entry name" value="ClpP/crotonase"/>
    <property type="match status" value="1"/>
</dbReference>
<dbReference type="EMBL" id="JABBNB010000052">
    <property type="protein sequence ID" value="NMO05140.1"/>
    <property type="molecule type" value="Genomic_DNA"/>
</dbReference>
<accession>A0A848L294</accession>
<comment type="catalytic activity">
    <reaction evidence="4">
        <text>a 4-saturated-(3S)-3-hydroxyacyl-CoA = a (3E)-enoyl-CoA + H2O</text>
        <dbReference type="Rhea" id="RHEA:20724"/>
        <dbReference type="ChEBI" id="CHEBI:15377"/>
        <dbReference type="ChEBI" id="CHEBI:58521"/>
        <dbReference type="ChEBI" id="CHEBI:137480"/>
        <dbReference type="EC" id="4.2.1.17"/>
    </reaction>
</comment>
<dbReference type="InterPro" id="IPR014748">
    <property type="entry name" value="Enoyl-CoA_hydra_C"/>
</dbReference>
<evidence type="ECO:0000256" key="2">
    <source>
        <dbReference type="ARBA" id="ARBA00023239"/>
    </source>
</evidence>
<dbReference type="InterPro" id="IPR029045">
    <property type="entry name" value="ClpP/crotonase-like_dom_sf"/>
</dbReference>
<evidence type="ECO:0000313" key="6">
    <source>
        <dbReference type="Proteomes" id="UP000550729"/>
    </source>
</evidence>
<dbReference type="PANTHER" id="PTHR11941">
    <property type="entry name" value="ENOYL-COA HYDRATASE-RELATED"/>
    <property type="match status" value="1"/>
</dbReference>
<evidence type="ECO:0000256" key="3">
    <source>
        <dbReference type="ARBA" id="ARBA00023709"/>
    </source>
</evidence>
<dbReference type="GO" id="GO:0016853">
    <property type="term" value="F:isomerase activity"/>
    <property type="evidence" value="ECO:0007669"/>
    <property type="project" value="UniProtKB-KW"/>
</dbReference>
<keyword evidence="6" id="KW-1185">Reference proteome</keyword>
<dbReference type="Gene3D" id="3.90.226.10">
    <property type="entry name" value="2-enoyl-CoA Hydratase, Chain A, domain 1"/>
    <property type="match status" value="1"/>
</dbReference>
<dbReference type="GO" id="GO:0006635">
    <property type="term" value="P:fatty acid beta-oxidation"/>
    <property type="evidence" value="ECO:0007669"/>
    <property type="project" value="TreeGrafter"/>
</dbReference>
<comment type="caution">
    <text evidence="5">The sequence shown here is derived from an EMBL/GenBank/DDBJ whole genome shotgun (WGS) entry which is preliminary data.</text>
</comment>
<dbReference type="Proteomes" id="UP000550729">
    <property type="component" value="Unassembled WGS sequence"/>
</dbReference>
<dbReference type="RefSeq" id="WP_170197645.1">
    <property type="nucleotide sequence ID" value="NZ_JABBNB010000052.1"/>
</dbReference>
<dbReference type="CDD" id="cd06558">
    <property type="entry name" value="crotonase-like"/>
    <property type="match status" value="1"/>
</dbReference>
<dbReference type="GO" id="GO:0004300">
    <property type="term" value="F:enoyl-CoA hydratase activity"/>
    <property type="evidence" value="ECO:0007669"/>
    <property type="project" value="UniProtKB-EC"/>
</dbReference>
<dbReference type="PANTHER" id="PTHR11941:SF54">
    <property type="entry name" value="ENOYL-COA HYDRATASE, MITOCHONDRIAL"/>
    <property type="match status" value="1"/>
</dbReference>
<gene>
    <name evidence="5" type="ORF">HH308_28380</name>
</gene>
<name>A0A848L294_9ACTN</name>